<keyword evidence="4" id="KW-0732">Signal</keyword>
<dbReference type="AlphaFoldDB" id="A0A2N9Y9I5"/>
<keyword evidence="3" id="KW-0813">Transport</keyword>
<feature type="domain" description="Solute-binding protein family 5" evidence="5">
    <location>
        <begin position="80"/>
        <end position="451"/>
    </location>
</feature>
<evidence type="ECO:0000256" key="2">
    <source>
        <dbReference type="ARBA" id="ARBA00005695"/>
    </source>
</evidence>
<evidence type="ECO:0000256" key="1">
    <source>
        <dbReference type="ARBA" id="ARBA00004418"/>
    </source>
</evidence>
<evidence type="ECO:0000256" key="3">
    <source>
        <dbReference type="ARBA" id="ARBA00022448"/>
    </source>
</evidence>
<evidence type="ECO:0000256" key="4">
    <source>
        <dbReference type="ARBA" id="ARBA00022729"/>
    </source>
</evidence>
<dbReference type="GO" id="GO:0015833">
    <property type="term" value="P:peptide transport"/>
    <property type="evidence" value="ECO:0007669"/>
    <property type="project" value="TreeGrafter"/>
</dbReference>
<dbReference type="RefSeq" id="WP_100129387.1">
    <property type="nucleotide sequence ID" value="NZ_CADDYI010000008.1"/>
</dbReference>
<comment type="caution">
    <text evidence="6">The sequence shown here is derived from an EMBL/GenBank/DDBJ whole genome shotgun (WGS) entry which is preliminary data.</text>
</comment>
<dbReference type="Gene3D" id="3.10.105.10">
    <property type="entry name" value="Dipeptide-binding Protein, Domain 3"/>
    <property type="match status" value="1"/>
</dbReference>
<dbReference type="SUPFAM" id="SSF53850">
    <property type="entry name" value="Periplasmic binding protein-like II"/>
    <property type="match status" value="1"/>
</dbReference>
<name>A0A2N9Y9I5_9HYPH</name>
<dbReference type="Gene3D" id="3.90.76.10">
    <property type="entry name" value="Dipeptide-binding Protein, Domain 1"/>
    <property type="match status" value="1"/>
</dbReference>
<dbReference type="PANTHER" id="PTHR30290:SF10">
    <property type="entry name" value="PERIPLASMIC OLIGOPEPTIDE-BINDING PROTEIN-RELATED"/>
    <property type="match status" value="1"/>
</dbReference>
<comment type="similarity">
    <text evidence="2">Belongs to the bacterial solute-binding protein 5 family.</text>
</comment>
<sequence length="543" mass="61243">MNLKGKILKGSNSFVSAVFALGIFVQQVSAKTPADTLVMAWNLDSISTFDPAQINDRYGNEVLVNVCDNLVEPAKDNAAKLVPSLAKSWNVSGDDQHTVITFHLRDGLKFNDGRPANANDLIWSMKRVVQLKMATAATFNEYGITEQNVDEAFQAPDEKTVVMKFDKPYPAELLLSHFATSRTLALLDRETLMKHEKNGDMGNRYLAGRSACVGPYQLESWRPGEGILLRASAHYWGEAPKLKKILIRHVAEPGTQRLLLEKHDVDVARNLMPEDLADLQATANIKVERVLEPSVIIWGFNVTNPIFANEKVRLAMHYLIDYEGLGKTLLKDVGVPRASFIPLGNLGALDEKEGQPFKLDLQKAKQLLTEAGYPDGFEARIFAGASPYPFALPIAQSIQDNAKKIGVRFKIERFVGTQLFSKLSARAFDTIFFGWNNDSADPHTMASRLIYNPDNRFEIKNTGYPSWCHGYLDEDMNKKVQDALFEKDPQKRAQRYADLQREFMQKGPYAFIYQTYHTIAMTSDVKKWVWNSAPRIFYHAIEK</sequence>
<dbReference type="Pfam" id="PF00496">
    <property type="entry name" value="SBP_bac_5"/>
    <property type="match status" value="1"/>
</dbReference>
<gene>
    <name evidence="6" type="ORF">CER18_07335</name>
</gene>
<dbReference type="EMBL" id="NJGE01000018">
    <property type="protein sequence ID" value="PIT68368.1"/>
    <property type="molecule type" value="Genomic_DNA"/>
</dbReference>
<dbReference type="GO" id="GO:0030288">
    <property type="term" value="C:outer membrane-bounded periplasmic space"/>
    <property type="evidence" value="ECO:0007669"/>
    <property type="project" value="UniProtKB-ARBA"/>
</dbReference>
<dbReference type="GO" id="GO:1904680">
    <property type="term" value="F:peptide transmembrane transporter activity"/>
    <property type="evidence" value="ECO:0007669"/>
    <property type="project" value="TreeGrafter"/>
</dbReference>
<accession>A0A2N9Y9I5</accession>
<dbReference type="PIRSF" id="PIRSF002741">
    <property type="entry name" value="MppA"/>
    <property type="match status" value="1"/>
</dbReference>
<evidence type="ECO:0000313" key="6">
    <source>
        <dbReference type="EMBL" id="PIT68368.1"/>
    </source>
</evidence>
<dbReference type="InterPro" id="IPR030678">
    <property type="entry name" value="Peptide/Ni-bd"/>
</dbReference>
<reference evidence="6 7" key="1">
    <citation type="submission" date="2017-06" db="EMBL/GenBank/DDBJ databases">
        <title>Draft genome of Bartonella tribocorum strain L103, isolated from a rodent in Laos.</title>
        <authorList>
            <person name="Hadjadj L."/>
            <person name="Jiyipong T."/>
            <person name="Morand S."/>
            <person name="Diene S.M."/>
            <person name="Rolain J.-M."/>
        </authorList>
    </citation>
    <scope>NUCLEOTIDE SEQUENCE [LARGE SCALE GENOMIC DNA]</scope>
    <source>
        <strain evidence="6 7">L103</strain>
    </source>
</reference>
<dbReference type="Gene3D" id="3.40.190.10">
    <property type="entry name" value="Periplasmic binding protein-like II"/>
    <property type="match status" value="1"/>
</dbReference>
<dbReference type="GO" id="GO:0043190">
    <property type="term" value="C:ATP-binding cassette (ABC) transporter complex"/>
    <property type="evidence" value="ECO:0007669"/>
    <property type="project" value="InterPro"/>
</dbReference>
<dbReference type="OrthoDB" id="9803988at2"/>
<dbReference type="Proteomes" id="UP000229839">
    <property type="component" value="Unassembled WGS sequence"/>
</dbReference>
<evidence type="ECO:0000259" key="5">
    <source>
        <dbReference type="Pfam" id="PF00496"/>
    </source>
</evidence>
<dbReference type="InterPro" id="IPR039424">
    <property type="entry name" value="SBP_5"/>
</dbReference>
<organism evidence="6 7">
    <name type="scientific">Bartonella tribocorum</name>
    <dbReference type="NCBI Taxonomy" id="85701"/>
    <lineage>
        <taxon>Bacteria</taxon>
        <taxon>Pseudomonadati</taxon>
        <taxon>Pseudomonadota</taxon>
        <taxon>Alphaproteobacteria</taxon>
        <taxon>Hyphomicrobiales</taxon>
        <taxon>Bartonellaceae</taxon>
        <taxon>Bartonella</taxon>
    </lineage>
</organism>
<dbReference type="STRING" id="85701.BM1374166_01751"/>
<dbReference type="InterPro" id="IPR000914">
    <property type="entry name" value="SBP_5_dom"/>
</dbReference>
<dbReference type="PANTHER" id="PTHR30290">
    <property type="entry name" value="PERIPLASMIC BINDING COMPONENT OF ABC TRANSPORTER"/>
    <property type="match status" value="1"/>
</dbReference>
<protein>
    <submittedName>
        <fullName evidence="6">Peptide ABC transporter substrate-binding protein</fullName>
    </submittedName>
</protein>
<comment type="subcellular location">
    <subcellularLocation>
        <location evidence="1">Periplasm</location>
    </subcellularLocation>
</comment>
<evidence type="ECO:0000313" key="7">
    <source>
        <dbReference type="Proteomes" id="UP000229839"/>
    </source>
</evidence>
<dbReference type="CDD" id="cd08512">
    <property type="entry name" value="PBP2_NikA_DppA_OppA_like_7"/>
    <property type="match status" value="1"/>
</dbReference>
<proteinExistence type="inferred from homology"/>